<proteinExistence type="predicted"/>
<organism evidence="1 2">
    <name type="scientific">Klebsormidium nitens</name>
    <name type="common">Green alga</name>
    <name type="synonym">Ulothrix nitens</name>
    <dbReference type="NCBI Taxonomy" id="105231"/>
    <lineage>
        <taxon>Eukaryota</taxon>
        <taxon>Viridiplantae</taxon>
        <taxon>Streptophyta</taxon>
        <taxon>Klebsormidiophyceae</taxon>
        <taxon>Klebsormidiales</taxon>
        <taxon>Klebsormidiaceae</taxon>
        <taxon>Klebsormidium</taxon>
    </lineage>
</organism>
<accession>A0A1Y1HKA4</accession>
<dbReference type="AlphaFoldDB" id="A0A1Y1HKA4"/>
<evidence type="ECO:0000313" key="1">
    <source>
        <dbReference type="EMBL" id="GAQ78032.1"/>
    </source>
</evidence>
<reference evidence="1 2" key="1">
    <citation type="journal article" date="2014" name="Nat. Commun.">
        <title>Klebsormidium flaccidum genome reveals primary factors for plant terrestrial adaptation.</title>
        <authorList>
            <person name="Hori K."/>
            <person name="Maruyama F."/>
            <person name="Fujisawa T."/>
            <person name="Togashi T."/>
            <person name="Yamamoto N."/>
            <person name="Seo M."/>
            <person name="Sato S."/>
            <person name="Yamada T."/>
            <person name="Mori H."/>
            <person name="Tajima N."/>
            <person name="Moriyama T."/>
            <person name="Ikeuchi M."/>
            <person name="Watanabe M."/>
            <person name="Wada H."/>
            <person name="Kobayashi K."/>
            <person name="Saito M."/>
            <person name="Masuda T."/>
            <person name="Sasaki-Sekimoto Y."/>
            <person name="Mashiguchi K."/>
            <person name="Awai K."/>
            <person name="Shimojima M."/>
            <person name="Masuda S."/>
            <person name="Iwai M."/>
            <person name="Nobusawa T."/>
            <person name="Narise T."/>
            <person name="Kondo S."/>
            <person name="Saito H."/>
            <person name="Sato R."/>
            <person name="Murakawa M."/>
            <person name="Ihara Y."/>
            <person name="Oshima-Yamada Y."/>
            <person name="Ohtaka K."/>
            <person name="Satoh M."/>
            <person name="Sonobe K."/>
            <person name="Ishii M."/>
            <person name="Ohtani R."/>
            <person name="Kanamori-Sato M."/>
            <person name="Honoki R."/>
            <person name="Miyazaki D."/>
            <person name="Mochizuki H."/>
            <person name="Umetsu J."/>
            <person name="Higashi K."/>
            <person name="Shibata D."/>
            <person name="Kamiya Y."/>
            <person name="Sato N."/>
            <person name="Nakamura Y."/>
            <person name="Tabata S."/>
            <person name="Ida S."/>
            <person name="Kurokawa K."/>
            <person name="Ohta H."/>
        </authorList>
    </citation>
    <scope>NUCLEOTIDE SEQUENCE [LARGE SCALE GENOMIC DNA]</scope>
    <source>
        <strain evidence="1 2">NIES-2285</strain>
    </source>
</reference>
<gene>
    <name evidence="1" type="ORF">KFL_000070030</name>
</gene>
<protein>
    <submittedName>
        <fullName evidence="1">Uncharacterized protein</fullName>
    </submittedName>
</protein>
<dbReference type="EMBL" id="DF236956">
    <property type="protein sequence ID" value="GAQ78032.1"/>
    <property type="molecule type" value="Genomic_DNA"/>
</dbReference>
<keyword evidence="2" id="KW-1185">Reference proteome</keyword>
<dbReference type="Proteomes" id="UP000054558">
    <property type="component" value="Unassembled WGS sequence"/>
</dbReference>
<sequence>MSNIRVFGTHIVSLRSLRILIRRLGQFETPGLSPTLTGLYLEDGISELISLGAVLSQGRVLGIFTNGHPHRSELGDASCF</sequence>
<name>A0A1Y1HKA4_KLENI</name>
<evidence type="ECO:0000313" key="2">
    <source>
        <dbReference type="Proteomes" id="UP000054558"/>
    </source>
</evidence>